<evidence type="ECO:0000313" key="5">
    <source>
        <dbReference type="Proteomes" id="UP001215598"/>
    </source>
</evidence>
<dbReference type="InterPro" id="IPR004045">
    <property type="entry name" value="Glutathione_S-Trfase_N"/>
</dbReference>
<dbReference type="Gene3D" id="1.20.1050.10">
    <property type="match status" value="1"/>
</dbReference>
<evidence type="ECO:0000313" key="4">
    <source>
        <dbReference type="EMBL" id="KAJ7745284.1"/>
    </source>
</evidence>
<proteinExistence type="predicted"/>
<dbReference type="PANTHER" id="PTHR43900">
    <property type="entry name" value="GLUTATHIONE S-TRANSFERASE RHO"/>
    <property type="match status" value="1"/>
</dbReference>
<accession>A0AAD7IKG6</accession>
<name>A0AAD7IKG6_9AGAR</name>
<evidence type="ECO:0000259" key="3">
    <source>
        <dbReference type="PROSITE" id="PS50404"/>
    </source>
</evidence>
<dbReference type="AlphaFoldDB" id="A0AAD7IKG6"/>
<dbReference type="GO" id="GO:0005737">
    <property type="term" value="C:cytoplasm"/>
    <property type="evidence" value="ECO:0007669"/>
    <property type="project" value="TreeGrafter"/>
</dbReference>
<organism evidence="4 5">
    <name type="scientific">Mycena metata</name>
    <dbReference type="NCBI Taxonomy" id="1033252"/>
    <lineage>
        <taxon>Eukaryota</taxon>
        <taxon>Fungi</taxon>
        <taxon>Dikarya</taxon>
        <taxon>Basidiomycota</taxon>
        <taxon>Agaricomycotina</taxon>
        <taxon>Agaricomycetes</taxon>
        <taxon>Agaricomycetidae</taxon>
        <taxon>Agaricales</taxon>
        <taxon>Marasmiineae</taxon>
        <taxon>Mycenaceae</taxon>
        <taxon>Mycena</taxon>
    </lineage>
</organism>
<dbReference type="Gene3D" id="3.40.30.10">
    <property type="entry name" value="Glutaredoxin"/>
    <property type="match status" value="1"/>
</dbReference>
<feature type="non-terminal residue" evidence="4">
    <location>
        <position position="141"/>
    </location>
</feature>
<protein>
    <recommendedName>
        <fullName evidence="1">glutathione transferase</fullName>
        <ecNumber evidence="1">2.5.1.18</ecNumber>
    </recommendedName>
</protein>
<feature type="domain" description="GST N-terminal" evidence="3">
    <location>
        <begin position="1"/>
        <end position="25"/>
    </location>
</feature>
<keyword evidence="5" id="KW-1185">Reference proteome</keyword>
<gene>
    <name evidence="4" type="ORF">B0H16DRAFT_1321833</name>
</gene>
<dbReference type="PROSITE" id="PS50404">
    <property type="entry name" value="GST_NTER"/>
    <property type="match status" value="1"/>
</dbReference>
<dbReference type="SUPFAM" id="SSF47616">
    <property type="entry name" value="GST C-terminal domain-like"/>
    <property type="match status" value="1"/>
</dbReference>
<dbReference type="GO" id="GO:0004364">
    <property type="term" value="F:glutathione transferase activity"/>
    <property type="evidence" value="ECO:0007669"/>
    <property type="project" value="UniProtKB-EC"/>
</dbReference>
<evidence type="ECO:0000256" key="2">
    <source>
        <dbReference type="ARBA" id="ARBA00022679"/>
    </source>
</evidence>
<dbReference type="InterPro" id="IPR036282">
    <property type="entry name" value="Glutathione-S-Trfase_C_sf"/>
</dbReference>
<dbReference type="PANTHER" id="PTHR43900:SF3">
    <property type="entry name" value="GLUTATHIONE S-TRANSFERASE RHO"/>
    <property type="match status" value="1"/>
</dbReference>
<dbReference type="GO" id="GO:0006749">
    <property type="term" value="P:glutathione metabolic process"/>
    <property type="evidence" value="ECO:0007669"/>
    <property type="project" value="TreeGrafter"/>
</dbReference>
<dbReference type="GO" id="GO:0043295">
    <property type="term" value="F:glutathione binding"/>
    <property type="evidence" value="ECO:0007669"/>
    <property type="project" value="TreeGrafter"/>
</dbReference>
<reference evidence="4" key="1">
    <citation type="submission" date="2023-03" db="EMBL/GenBank/DDBJ databases">
        <title>Massive genome expansion in bonnet fungi (Mycena s.s.) driven by repeated elements and novel gene families across ecological guilds.</title>
        <authorList>
            <consortium name="Lawrence Berkeley National Laboratory"/>
            <person name="Harder C.B."/>
            <person name="Miyauchi S."/>
            <person name="Viragh M."/>
            <person name="Kuo A."/>
            <person name="Thoen E."/>
            <person name="Andreopoulos B."/>
            <person name="Lu D."/>
            <person name="Skrede I."/>
            <person name="Drula E."/>
            <person name="Henrissat B."/>
            <person name="Morin E."/>
            <person name="Kohler A."/>
            <person name="Barry K."/>
            <person name="LaButti K."/>
            <person name="Morin E."/>
            <person name="Salamov A."/>
            <person name="Lipzen A."/>
            <person name="Mereny Z."/>
            <person name="Hegedus B."/>
            <person name="Baldrian P."/>
            <person name="Stursova M."/>
            <person name="Weitz H."/>
            <person name="Taylor A."/>
            <person name="Grigoriev I.V."/>
            <person name="Nagy L.G."/>
            <person name="Martin F."/>
            <person name="Kauserud H."/>
        </authorList>
    </citation>
    <scope>NUCLEOTIDE SEQUENCE</scope>
    <source>
        <strain evidence="4">CBHHK182m</strain>
    </source>
</reference>
<dbReference type="EC" id="2.5.1.18" evidence="1"/>
<comment type="caution">
    <text evidence="4">The sequence shown here is derived from an EMBL/GenBank/DDBJ whole genome shotgun (WGS) entry which is preliminary data.</text>
</comment>
<evidence type="ECO:0000256" key="1">
    <source>
        <dbReference type="ARBA" id="ARBA00012452"/>
    </source>
</evidence>
<keyword evidence="2" id="KW-0808">Transferase</keyword>
<dbReference type="Proteomes" id="UP001215598">
    <property type="component" value="Unassembled WGS sequence"/>
</dbReference>
<sequence>DDGRFILYETRAICRYIADKYTNQGTPLMPPGTKEKVLFEQAGSIEYCNFEPLASRAVGEMVFKLMFSQAADEALFDFLIESLSTKLDAYKVILAKHRYLTGNEVTLMDLFHLPYTTIWVQILGGEGLDERLWAWSYGEKR</sequence>
<dbReference type="EMBL" id="JARKIB010000083">
    <property type="protein sequence ID" value="KAJ7745284.1"/>
    <property type="molecule type" value="Genomic_DNA"/>
</dbReference>